<dbReference type="RefSeq" id="WP_345453311.1">
    <property type="nucleotide sequence ID" value="NZ_BAABKK010000038.1"/>
</dbReference>
<gene>
    <name evidence="2" type="ORF">GCM10023346_46760</name>
</gene>
<accession>A0ABP9SVY4</accession>
<dbReference type="EMBL" id="BAABKK010000038">
    <property type="protein sequence ID" value="GAA5201727.1"/>
    <property type="molecule type" value="Genomic_DNA"/>
</dbReference>
<feature type="domain" description="Multi-ubiquitin" evidence="1">
    <location>
        <begin position="25"/>
        <end position="94"/>
    </location>
</feature>
<evidence type="ECO:0000259" key="1">
    <source>
        <dbReference type="Pfam" id="PF14452"/>
    </source>
</evidence>
<protein>
    <recommendedName>
        <fullName evidence="1">Multi-ubiquitin domain-containing protein</fullName>
    </recommendedName>
</protein>
<dbReference type="Pfam" id="PF14452">
    <property type="entry name" value="Multi_ubiq"/>
    <property type="match status" value="1"/>
</dbReference>
<proteinExistence type="predicted"/>
<reference evidence="3" key="1">
    <citation type="journal article" date="2019" name="Int. J. Syst. Evol. Microbiol.">
        <title>The Global Catalogue of Microorganisms (GCM) 10K type strain sequencing project: providing services to taxonomists for standard genome sequencing and annotation.</title>
        <authorList>
            <consortium name="The Broad Institute Genomics Platform"/>
            <consortium name="The Broad Institute Genome Sequencing Center for Infectious Disease"/>
            <person name="Wu L."/>
            <person name="Ma J."/>
        </authorList>
    </citation>
    <scope>NUCLEOTIDE SEQUENCE [LARGE SCALE GENOMIC DNA]</scope>
    <source>
        <strain evidence="3">JCM 18514</strain>
    </source>
</reference>
<name>A0ABP9SVY4_9MICC</name>
<evidence type="ECO:0000313" key="3">
    <source>
        <dbReference type="Proteomes" id="UP001500200"/>
    </source>
</evidence>
<evidence type="ECO:0000313" key="2">
    <source>
        <dbReference type="EMBL" id="GAA5201727.1"/>
    </source>
</evidence>
<comment type="caution">
    <text evidence="2">The sequence shown here is derived from an EMBL/GenBank/DDBJ whole genome shotgun (WGS) entry which is preliminary data.</text>
</comment>
<keyword evidence="3" id="KW-1185">Reference proteome</keyword>
<organism evidence="2 3">
    <name type="scientific">Arthrobacter gyeryongensis</name>
    <dbReference type="NCBI Taxonomy" id="1650592"/>
    <lineage>
        <taxon>Bacteria</taxon>
        <taxon>Bacillati</taxon>
        <taxon>Actinomycetota</taxon>
        <taxon>Actinomycetes</taxon>
        <taxon>Micrococcales</taxon>
        <taxon>Micrococcaceae</taxon>
        <taxon>Arthrobacter</taxon>
    </lineage>
</organism>
<dbReference type="InterPro" id="IPR027802">
    <property type="entry name" value="Multi-ubiquitin_dom"/>
</dbReference>
<dbReference type="Proteomes" id="UP001500200">
    <property type="component" value="Unassembled WGS sequence"/>
</dbReference>
<sequence>MNELNIRDHVSPNFPESEEKVEKKYEVTINGTLVEVDHDTLTYAELGDLAFPGHAPDVEFAIAYTHANGPHGGSGVLVSGDSVMVKKKGTRFNVRLANRS</sequence>